<dbReference type="AlphaFoldDB" id="A0A9W6VKU9"/>
<gene>
    <name evidence="1" type="ORF">Atai01_74260</name>
</gene>
<accession>A0A9W6VKU9</accession>
<dbReference type="Proteomes" id="UP001165136">
    <property type="component" value="Unassembled WGS sequence"/>
</dbReference>
<comment type="caution">
    <text evidence="1">The sequence shown here is derived from an EMBL/GenBank/DDBJ whole genome shotgun (WGS) entry which is preliminary data.</text>
</comment>
<organism evidence="1 2">
    <name type="scientific">Amycolatopsis taiwanensis</name>
    <dbReference type="NCBI Taxonomy" id="342230"/>
    <lineage>
        <taxon>Bacteria</taxon>
        <taxon>Bacillati</taxon>
        <taxon>Actinomycetota</taxon>
        <taxon>Actinomycetes</taxon>
        <taxon>Pseudonocardiales</taxon>
        <taxon>Pseudonocardiaceae</taxon>
        <taxon>Amycolatopsis</taxon>
    </lineage>
</organism>
<evidence type="ECO:0000313" key="2">
    <source>
        <dbReference type="Proteomes" id="UP001165136"/>
    </source>
</evidence>
<keyword evidence="2" id="KW-1185">Reference proteome</keyword>
<evidence type="ECO:0000313" key="1">
    <source>
        <dbReference type="EMBL" id="GLY70807.1"/>
    </source>
</evidence>
<protein>
    <submittedName>
        <fullName evidence="1">Uncharacterized protein</fullName>
    </submittedName>
</protein>
<dbReference type="EMBL" id="BSTI01000026">
    <property type="protein sequence ID" value="GLY70807.1"/>
    <property type="molecule type" value="Genomic_DNA"/>
</dbReference>
<proteinExistence type="predicted"/>
<sequence length="156" mass="16328">MCRSRRCASAPLPVGRSACRSAPAGGPGTGTDSGREAQLGILVFVAKLPDDVPFPFRGRVVWLTAEQGGRSSGPPRADDKVDYAANAFVPPHTAQSGLASFVLRNLTPGALVSLAEGRWLVVENAGPYQIEPGTVVVITEGSKPVGYFHVEDVRSG</sequence>
<reference evidence="1" key="1">
    <citation type="submission" date="2023-03" db="EMBL/GenBank/DDBJ databases">
        <title>Amycolatopsis taiwanensis NBRC 103393.</title>
        <authorList>
            <person name="Ichikawa N."/>
            <person name="Sato H."/>
            <person name="Tonouchi N."/>
        </authorList>
    </citation>
    <scope>NUCLEOTIDE SEQUENCE</scope>
    <source>
        <strain evidence="1">NBRC 103393</strain>
    </source>
</reference>
<name>A0A9W6VKU9_9PSEU</name>